<dbReference type="AlphaFoldDB" id="A0A9X1KYG3"/>
<keyword evidence="4 6" id="KW-1133">Transmembrane helix</keyword>
<dbReference type="RefSeq" id="WP_225698690.1">
    <property type="nucleotide sequence ID" value="NZ_JAIXNE010000002.1"/>
</dbReference>
<comment type="caution">
    <text evidence="11">The sequence shown here is derived from an EMBL/GenBank/DDBJ whole genome shotgun (WGS) entry which is preliminary data.</text>
</comment>
<evidence type="ECO:0000313" key="12">
    <source>
        <dbReference type="Proteomes" id="UP001139409"/>
    </source>
</evidence>
<dbReference type="PANTHER" id="PTHR30572">
    <property type="entry name" value="MEMBRANE COMPONENT OF TRANSPORTER-RELATED"/>
    <property type="match status" value="1"/>
</dbReference>
<keyword evidence="3 6" id="KW-0812">Transmembrane</keyword>
<dbReference type="PANTHER" id="PTHR30572:SF18">
    <property type="entry name" value="ABC-TYPE MACROLIDE FAMILY EXPORT SYSTEM PERMEASE COMPONENT 2"/>
    <property type="match status" value="1"/>
</dbReference>
<feature type="transmembrane region" description="Helical" evidence="6">
    <location>
        <begin position="368"/>
        <end position="393"/>
    </location>
</feature>
<dbReference type="GO" id="GO:0005886">
    <property type="term" value="C:plasma membrane"/>
    <property type="evidence" value="ECO:0007669"/>
    <property type="project" value="UniProtKB-SubCell"/>
</dbReference>
<dbReference type="Pfam" id="PF02687">
    <property type="entry name" value="FtsX"/>
    <property type="match status" value="2"/>
</dbReference>
<dbReference type="EMBL" id="JAIXNE010000002">
    <property type="protein sequence ID" value="MCA6075593.1"/>
    <property type="molecule type" value="Genomic_DNA"/>
</dbReference>
<feature type="domain" description="ABC3 transporter permease C-terminal" evidence="7">
    <location>
        <begin position="281"/>
        <end position="398"/>
    </location>
</feature>
<keyword evidence="12" id="KW-1185">Reference proteome</keyword>
<feature type="domain" description="MacB-like periplasmic core" evidence="8">
    <location>
        <begin position="20"/>
        <end position="243"/>
    </location>
</feature>
<dbReference type="Proteomes" id="UP001139409">
    <property type="component" value="Unassembled WGS sequence"/>
</dbReference>
<name>A0A9X1KYG3_9BACT</name>
<feature type="transmembrane region" description="Helical" evidence="6">
    <location>
        <begin position="753"/>
        <end position="770"/>
    </location>
</feature>
<evidence type="ECO:0000313" key="10">
    <source>
        <dbReference type="EMBL" id="MCA6076770.1"/>
    </source>
</evidence>
<gene>
    <name evidence="9" type="ORF">LDX50_11995</name>
    <name evidence="10" type="ORF">LDX50_17965</name>
    <name evidence="11" type="ORF">LDX50_23685</name>
</gene>
<evidence type="ECO:0000259" key="7">
    <source>
        <dbReference type="Pfam" id="PF02687"/>
    </source>
</evidence>
<evidence type="ECO:0000256" key="4">
    <source>
        <dbReference type="ARBA" id="ARBA00022989"/>
    </source>
</evidence>
<evidence type="ECO:0000313" key="11">
    <source>
        <dbReference type="EMBL" id="MCA6077898.1"/>
    </source>
</evidence>
<evidence type="ECO:0000256" key="1">
    <source>
        <dbReference type="ARBA" id="ARBA00004651"/>
    </source>
</evidence>
<protein>
    <submittedName>
        <fullName evidence="11">ABC transporter permease</fullName>
    </submittedName>
</protein>
<keyword evidence="5 6" id="KW-0472">Membrane</keyword>
<comment type="subcellular location">
    <subcellularLocation>
        <location evidence="1">Cell membrane</location>
        <topology evidence="1">Multi-pass membrane protein</topology>
    </subcellularLocation>
</comment>
<sequence length="787" mass="87951">MLQNYLKIAVRSLLKNRFFTLINLLGLSLSMGAALLIFLYTSHELTYDTFHSKSDRVFQVKGKMNYGGMEMQMSGMSSMFGPRVTEEDPRVQNSVRMINPGKTIIKNEQDEAWFVENAHFVDPSFSEVFDFEFTRGNPKELGQPGKVFLTPTMASQYFGTHDPLGKTLYYDRKYPLTVAGIVAEALSNSSIRYDMLISFQTLETIDEMKGTLDNENVSLGSFLTYLELDEPSSKAQVEESIEKIAMESADESYVLDSMEDVYLGGNDVFSPMRIYLFALLAIGLLIVVLALINYINLAIARSTARSKEVGIRKVNGASKRSLVFQFFLDSFLIISIAFTLSLILLMYVRPYMISFLDKPLDIEYLQTPIFVGIVAAIFIGSVILAGSYPAWIMARFNPVSIIKSNRTGGGKNSFLQKSFTTFQFMVSIGLLLATLVIIDQLKFMKSQEIGLDKDQVLAINLSPNKQPVGFEYMKNQIKDMPGISGVALSSLSLFKGGYSIYFTTVPDTDEQISLSVMNVDEQFAELMGIEFEHRFEEVPLRGNLLANETAAGRLHISTDSLSKEMAIGPSVARIAGITKDFNYSSLKNEIQPMVMEVHSDTSRTMIEYGGSLYVKIQEGTDVKEALAGIQAEVDKFQPDAPFDYYFLDEAFNNLYKSEERMATMLSGFTFLAILIAAMGLLGMITFTLERRVREIGIRKVLGASGRRIMLMVMGEYFVIFVVSALLAVPAAWWVMENWLTSFTYRIDIGASQAILAITLALLVGFGTIGLRTWRASRANPADSLRTE</sequence>
<evidence type="ECO:0000259" key="8">
    <source>
        <dbReference type="Pfam" id="PF12704"/>
    </source>
</evidence>
<feature type="transmembrane region" description="Helical" evidence="6">
    <location>
        <begin position="708"/>
        <end position="733"/>
    </location>
</feature>
<evidence type="ECO:0000256" key="5">
    <source>
        <dbReference type="ARBA" id="ARBA00023136"/>
    </source>
</evidence>
<feature type="transmembrane region" description="Helical" evidence="6">
    <location>
        <begin position="274"/>
        <end position="300"/>
    </location>
</feature>
<dbReference type="InterPro" id="IPR050250">
    <property type="entry name" value="Macrolide_Exporter_MacB"/>
</dbReference>
<proteinExistence type="predicted"/>
<feature type="transmembrane region" description="Helical" evidence="6">
    <location>
        <begin position="21"/>
        <end position="40"/>
    </location>
</feature>
<organism evidence="11 12">
    <name type="scientific">Fulvivirga sedimenti</name>
    <dbReference type="NCBI Taxonomy" id="2879465"/>
    <lineage>
        <taxon>Bacteria</taxon>
        <taxon>Pseudomonadati</taxon>
        <taxon>Bacteroidota</taxon>
        <taxon>Cytophagia</taxon>
        <taxon>Cytophagales</taxon>
        <taxon>Fulvivirgaceae</taxon>
        <taxon>Fulvivirga</taxon>
    </lineage>
</organism>
<feature type="domain" description="ABC3 transporter permease C-terminal" evidence="7">
    <location>
        <begin position="668"/>
        <end position="780"/>
    </location>
</feature>
<feature type="transmembrane region" description="Helical" evidence="6">
    <location>
        <begin position="414"/>
        <end position="438"/>
    </location>
</feature>
<evidence type="ECO:0000256" key="6">
    <source>
        <dbReference type="SAM" id="Phobius"/>
    </source>
</evidence>
<feature type="transmembrane region" description="Helical" evidence="6">
    <location>
        <begin position="321"/>
        <end position="348"/>
    </location>
</feature>
<reference evidence="11" key="1">
    <citation type="submission" date="2021-09" db="EMBL/GenBank/DDBJ databases">
        <title>Fulvivirga sp. isolated from coastal sediment.</title>
        <authorList>
            <person name="Yu H."/>
        </authorList>
    </citation>
    <scope>NUCLEOTIDE SEQUENCE</scope>
    <source>
        <strain evidence="11">1062</strain>
    </source>
</reference>
<dbReference type="InterPro" id="IPR025857">
    <property type="entry name" value="MacB_PCD"/>
</dbReference>
<dbReference type="EMBL" id="JAIXNE010000004">
    <property type="protein sequence ID" value="MCA6077898.1"/>
    <property type="molecule type" value="Genomic_DNA"/>
</dbReference>
<evidence type="ECO:0000256" key="3">
    <source>
        <dbReference type="ARBA" id="ARBA00022692"/>
    </source>
</evidence>
<keyword evidence="2" id="KW-1003">Cell membrane</keyword>
<feature type="transmembrane region" description="Helical" evidence="6">
    <location>
        <begin position="664"/>
        <end position="688"/>
    </location>
</feature>
<accession>A0A9X1KYG3</accession>
<evidence type="ECO:0000313" key="9">
    <source>
        <dbReference type="EMBL" id="MCA6075593.1"/>
    </source>
</evidence>
<dbReference type="InterPro" id="IPR003838">
    <property type="entry name" value="ABC3_permease_C"/>
</dbReference>
<dbReference type="EMBL" id="JAIXNE010000003">
    <property type="protein sequence ID" value="MCA6076770.1"/>
    <property type="molecule type" value="Genomic_DNA"/>
</dbReference>
<dbReference type="GO" id="GO:0022857">
    <property type="term" value="F:transmembrane transporter activity"/>
    <property type="evidence" value="ECO:0007669"/>
    <property type="project" value="TreeGrafter"/>
</dbReference>
<evidence type="ECO:0000256" key="2">
    <source>
        <dbReference type="ARBA" id="ARBA00022475"/>
    </source>
</evidence>
<dbReference type="Pfam" id="PF12704">
    <property type="entry name" value="MacB_PCD"/>
    <property type="match status" value="1"/>
</dbReference>